<evidence type="ECO:0000313" key="18">
    <source>
        <dbReference type="EMBL" id="SEQ52773.1"/>
    </source>
</evidence>
<dbReference type="EC" id="1.17.99.6" evidence="4 17"/>
<evidence type="ECO:0000256" key="10">
    <source>
        <dbReference type="ARBA" id="ARBA00023002"/>
    </source>
</evidence>
<feature type="binding site" evidence="17">
    <location>
        <position position="35"/>
    </location>
    <ligand>
        <name>[4Fe-4S] cluster</name>
        <dbReference type="ChEBI" id="CHEBI:49883"/>
    </ligand>
</feature>
<keyword evidence="8 17" id="KW-0479">Metal-binding</keyword>
<dbReference type="PANTHER" id="PTHR36701">
    <property type="entry name" value="EPOXYQUEUOSINE REDUCTASE QUEH"/>
    <property type="match status" value="1"/>
</dbReference>
<proteinExistence type="inferred from homology"/>
<feature type="binding site" evidence="17">
    <location>
        <position position="36"/>
    </location>
    <ligand>
        <name>[4Fe-4S] cluster</name>
        <dbReference type="ChEBI" id="CHEBI:49883"/>
    </ligand>
</feature>
<feature type="binding site" evidence="17">
    <location>
        <position position="124"/>
    </location>
    <ligand>
        <name>[4Fe-4S] cluster</name>
        <dbReference type="ChEBI" id="CHEBI:49883"/>
    </ligand>
</feature>
<dbReference type="HAMAP" id="MF_02089">
    <property type="entry name" value="QueH"/>
    <property type="match status" value="1"/>
</dbReference>
<keyword evidence="9 17" id="KW-0671">Queuosine biosynthesis</keyword>
<gene>
    <name evidence="17" type="primary">queH</name>
    <name evidence="18" type="ORF">SAMN04487977_105114</name>
</gene>
<dbReference type="Pfam" id="PF02677">
    <property type="entry name" value="QueH"/>
    <property type="match status" value="1"/>
</dbReference>
<dbReference type="GO" id="GO:0051539">
    <property type="term" value="F:4 iron, 4 sulfur cluster binding"/>
    <property type="evidence" value="ECO:0007669"/>
    <property type="project" value="UniProtKB-UniRule"/>
</dbReference>
<evidence type="ECO:0000256" key="2">
    <source>
        <dbReference type="ARBA" id="ARBA00004691"/>
    </source>
</evidence>
<evidence type="ECO:0000256" key="4">
    <source>
        <dbReference type="ARBA" id="ARBA00012622"/>
    </source>
</evidence>
<keyword evidence="7 17" id="KW-0819">tRNA processing</keyword>
<comment type="function">
    <text evidence="1 17">Catalyzes the conversion of epoxyqueuosine (oQ) to queuosine (Q), which is a hypermodified base found in the wobble positions of tRNA(Asp), tRNA(Asn), tRNA(His) and tRNA(Tyr).</text>
</comment>
<organism evidence="18 19">
    <name type="scientific">Treponema bryantii</name>
    <dbReference type="NCBI Taxonomy" id="163"/>
    <lineage>
        <taxon>Bacteria</taxon>
        <taxon>Pseudomonadati</taxon>
        <taxon>Spirochaetota</taxon>
        <taxon>Spirochaetia</taxon>
        <taxon>Spirochaetales</taxon>
        <taxon>Treponemataceae</taxon>
        <taxon>Treponema</taxon>
    </lineage>
</organism>
<dbReference type="OrthoDB" id="9801033at2"/>
<protein>
    <recommendedName>
        <fullName evidence="5 17">Epoxyqueuosine reductase QueH</fullName>
        <ecNumber evidence="4 17">1.17.99.6</ecNumber>
    </recommendedName>
    <alternativeName>
        <fullName evidence="15 17">Queuosine biosynthesis protein QueH</fullName>
    </alternativeName>
</protein>
<evidence type="ECO:0000256" key="14">
    <source>
        <dbReference type="ARBA" id="ARBA00023284"/>
    </source>
</evidence>
<evidence type="ECO:0000256" key="1">
    <source>
        <dbReference type="ARBA" id="ARBA00002268"/>
    </source>
</evidence>
<evidence type="ECO:0000256" key="9">
    <source>
        <dbReference type="ARBA" id="ARBA00022785"/>
    </source>
</evidence>
<comment type="similarity">
    <text evidence="3 17">Belongs to the QueH family.</text>
</comment>
<comment type="catalytic activity">
    <reaction evidence="16 17">
        <text>epoxyqueuosine(34) in tRNA + AH2 = queuosine(34) in tRNA + A + H2O</text>
        <dbReference type="Rhea" id="RHEA:32159"/>
        <dbReference type="Rhea" id="RHEA-COMP:18571"/>
        <dbReference type="Rhea" id="RHEA-COMP:18582"/>
        <dbReference type="ChEBI" id="CHEBI:13193"/>
        <dbReference type="ChEBI" id="CHEBI:15377"/>
        <dbReference type="ChEBI" id="CHEBI:17499"/>
        <dbReference type="ChEBI" id="CHEBI:194431"/>
        <dbReference type="ChEBI" id="CHEBI:194443"/>
        <dbReference type="EC" id="1.17.99.6"/>
    </reaction>
</comment>
<evidence type="ECO:0000256" key="8">
    <source>
        <dbReference type="ARBA" id="ARBA00022723"/>
    </source>
</evidence>
<evidence type="ECO:0000256" key="13">
    <source>
        <dbReference type="ARBA" id="ARBA00023157"/>
    </source>
</evidence>
<keyword evidence="19" id="KW-1185">Reference proteome</keyword>
<evidence type="ECO:0000256" key="7">
    <source>
        <dbReference type="ARBA" id="ARBA00022694"/>
    </source>
</evidence>
<dbReference type="RefSeq" id="WP_074643849.1">
    <property type="nucleotide sequence ID" value="NZ_FOFU01000005.1"/>
</dbReference>
<reference evidence="18 19" key="1">
    <citation type="submission" date="2016-10" db="EMBL/GenBank/DDBJ databases">
        <authorList>
            <person name="de Groot N.N."/>
        </authorList>
    </citation>
    <scope>NUCLEOTIDE SEQUENCE [LARGE SCALE GENOMIC DNA]</scope>
    <source>
        <strain evidence="18 19">B25</strain>
    </source>
</reference>
<dbReference type="Proteomes" id="UP000182360">
    <property type="component" value="Unassembled WGS sequence"/>
</dbReference>
<keyword evidence="6 17" id="KW-0004">4Fe-4S</keyword>
<evidence type="ECO:0000256" key="5">
    <source>
        <dbReference type="ARBA" id="ARBA00016895"/>
    </source>
</evidence>
<name>A0A1H9GRW7_9SPIR</name>
<keyword evidence="10 17" id="KW-0560">Oxidoreductase</keyword>
<comment type="pathway">
    <text evidence="2 17">tRNA modification; tRNA-queuosine biosynthesis.</text>
</comment>
<dbReference type="UniPathway" id="UPA00392"/>
<dbReference type="EMBL" id="FOFU01000005">
    <property type="protein sequence ID" value="SEQ52773.1"/>
    <property type="molecule type" value="Genomic_DNA"/>
</dbReference>
<dbReference type="GO" id="GO:0046872">
    <property type="term" value="F:metal ion binding"/>
    <property type="evidence" value="ECO:0007669"/>
    <property type="project" value="UniProtKB-KW"/>
</dbReference>
<evidence type="ECO:0000256" key="15">
    <source>
        <dbReference type="ARBA" id="ARBA00031446"/>
    </source>
</evidence>
<accession>A0A1H9GRW7</accession>
<evidence type="ECO:0000256" key="16">
    <source>
        <dbReference type="ARBA" id="ARBA00047415"/>
    </source>
</evidence>
<keyword evidence="14 17" id="KW-0676">Redox-active center</keyword>
<feature type="disulfide bond" description="Redox-active" evidence="17">
    <location>
        <begin position="206"/>
        <end position="208"/>
    </location>
</feature>
<dbReference type="GO" id="GO:0008616">
    <property type="term" value="P:tRNA queuosine(34) biosynthetic process"/>
    <property type="evidence" value="ECO:0007669"/>
    <property type="project" value="UniProtKB-UniRule"/>
</dbReference>
<keyword evidence="11 17" id="KW-0408">Iron</keyword>
<keyword evidence="13 17" id="KW-1015">Disulfide bond</keyword>
<evidence type="ECO:0000256" key="17">
    <source>
        <dbReference type="HAMAP-Rule" id="MF_02089"/>
    </source>
</evidence>
<dbReference type="AlphaFoldDB" id="A0A1H9GRW7"/>
<evidence type="ECO:0000256" key="12">
    <source>
        <dbReference type="ARBA" id="ARBA00023014"/>
    </source>
</evidence>
<evidence type="ECO:0000256" key="11">
    <source>
        <dbReference type="ARBA" id="ARBA00023004"/>
    </source>
</evidence>
<dbReference type="InterPro" id="IPR003828">
    <property type="entry name" value="QueH"/>
</dbReference>
<keyword evidence="12 17" id="KW-0411">Iron-sulfur</keyword>
<evidence type="ECO:0000256" key="6">
    <source>
        <dbReference type="ARBA" id="ARBA00022485"/>
    </source>
</evidence>
<evidence type="ECO:0000256" key="3">
    <source>
        <dbReference type="ARBA" id="ARBA00008207"/>
    </source>
</evidence>
<feature type="binding site" evidence="17">
    <location>
        <position position="127"/>
    </location>
    <ligand>
        <name>[4Fe-4S] cluster</name>
        <dbReference type="ChEBI" id="CHEBI:49883"/>
    </ligand>
</feature>
<dbReference type="GO" id="GO:0052693">
    <property type="term" value="F:epoxyqueuosine reductase activity"/>
    <property type="evidence" value="ECO:0007669"/>
    <property type="project" value="UniProtKB-UniRule"/>
</dbReference>
<evidence type="ECO:0000313" key="19">
    <source>
        <dbReference type="Proteomes" id="UP000182360"/>
    </source>
</evidence>
<sequence>MQKVNYQKQLDKILEKMDLVNGDSLSKPSLLLHACCGPCSSYVLEYLYKYFDITVLYYNPNIYPQEEYERRFSELKKLYESFPPALEGKVKVVEQNYDPEEFYEAVGTQENPELAKEPEKGERCRRCYEFRLRRAYEYACAGKFDYFCTTLSISPFKDAEKLNVIGEQLEKEGGPHWLPSDFKKKGGFKRSLEISEEYGMYRQDYCGCVYSKNNKNSVIIES</sequence>
<dbReference type="PANTHER" id="PTHR36701:SF1">
    <property type="entry name" value="EPOXYQUEUOSINE REDUCTASE QUEH"/>
    <property type="match status" value="1"/>
</dbReference>